<dbReference type="GO" id="GO:0005783">
    <property type="term" value="C:endoplasmic reticulum"/>
    <property type="evidence" value="ECO:0007669"/>
    <property type="project" value="UniProtKB-SubCell"/>
</dbReference>
<evidence type="ECO:0000313" key="8">
    <source>
        <dbReference type="Proteomes" id="UP000250140"/>
    </source>
</evidence>
<dbReference type="GO" id="GO:0016020">
    <property type="term" value="C:membrane"/>
    <property type="evidence" value="ECO:0007669"/>
    <property type="project" value="UniProtKB-SubCell"/>
</dbReference>
<sequence length="347" mass="38994">MKFGYNASAAFGDTTVEIVDHAKSLLSSSVGKREEEDSSVGPLYSSDILPVEYWSSGRYFRQRSSSGTIVISESTVGLIFLGAPHQGSEKAAYGKDLATVATTLLNKPPPRLVSALQVNSAALMRLSTNFRFQLPRYQVYSFYEMKPMRIFSTPIAEKHSALLEIDGEEQIPIDANHEEMSKYSERSDDAYKKIFKRIRRMIKEQAGNSLNSDSVEDTANEAARKKTIPITKAPGSLALAIIQAGAYIRNRFCNIEEYCDLYSRRRQSLLSHHSVQASPGYQYSVNTTWEISIEAIEKMTGDASRNAIELIRIFCFLHYDGITEDIFERTWGKDYSVYLPNDISPTP</sequence>
<organism evidence="7 8">
    <name type="scientific">Glonium stellatum</name>
    <dbReference type="NCBI Taxonomy" id="574774"/>
    <lineage>
        <taxon>Eukaryota</taxon>
        <taxon>Fungi</taxon>
        <taxon>Dikarya</taxon>
        <taxon>Ascomycota</taxon>
        <taxon>Pezizomycotina</taxon>
        <taxon>Dothideomycetes</taxon>
        <taxon>Pleosporomycetidae</taxon>
        <taxon>Gloniales</taxon>
        <taxon>Gloniaceae</taxon>
        <taxon>Glonium</taxon>
    </lineage>
</organism>
<dbReference type="EMBL" id="KV749073">
    <property type="protein sequence ID" value="OCL11293.1"/>
    <property type="molecule type" value="Genomic_DNA"/>
</dbReference>
<reference evidence="7 8" key="1">
    <citation type="journal article" date="2016" name="Nat. Commun.">
        <title>Ectomycorrhizal ecology is imprinted in the genome of the dominant symbiotic fungus Cenococcum geophilum.</title>
        <authorList>
            <consortium name="DOE Joint Genome Institute"/>
            <person name="Peter M."/>
            <person name="Kohler A."/>
            <person name="Ohm R.A."/>
            <person name="Kuo A."/>
            <person name="Krutzmann J."/>
            <person name="Morin E."/>
            <person name="Arend M."/>
            <person name="Barry K.W."/>
            <person name="Binder M."/>
            <person name="Choi C."/>
            <person name="Clum A."/>
            <person name="Copeland A."/>
            <person name="Grisel N."/>
            <person name="Haridas S."/>
            <person name="Kipfer T."/>
            <person name="LaButti K."/>
            <person name="Lindquist E."/>
            <person name="Lipzen A."/>
            <person name="Maire R."/>
            <person name="Meier B."/>
            <person name="Mihaltcheva S."/>
            <person name="Molinier V."/>
            <person name="Murat C."/>
            <person name="Poggeler S."/>
            <person name="Quandt C.A."/>
            <person name="Sperisen C."/>
            <person name="Tritt A."/>
            <person name="Tisserant E."/>
            <person name="Crous P.W."/>
            <person name="Henrissat B."/>
            <person name="Nehls U."/>
            <person name="Egli S."/>
            <person name="Spatafora J.W."/>
            <person name="Grigoriev I.V."/>
            <person name="Martin F.M."/>
        </authorList>
    </citation>
    <scope>NUCLEOTIDE SEQUENCE [LARGE SCALE GENOMIC DNA]</scope>
    <source>
        <strain evidence="7 8">CBS 207.34</strain>
    </source>
</reference>
<accession>A0A8E2F7C4</accession>
<protein>
    <submittedName>
        <fullName evidence="7">Uncharacterized protein</fullName>
    </submittedName>
</protein>
<evidence type="ECO:0000256" key="6">
    <source>
        <dbReference type="ARBA" id="ARBA00023136"/>
    </source>
</evidence>
<dbReference type="GO" id="GO:0005739">
    <property type="term" value="C:mitochondrion"/>
    <property type="evidence" value="ECO:0007669"/>
    <property type="project" value="UniProtKB-SubCell"/>
</dbReference>
<evidence type="ECO:0000256" key="3">
    <source>
        <dbReference type="ARBA" id="ARBA00004370"/>
    </source>
</evidence>
<evidence type="ECO:0000256" key="1">
    <source>
        <dbReference type="ARBA" id="ARBA00004173"/>
    </source>
</evidence>
<evidence type="ECO:0000256" key="4">
    <source>
        <dbReference type="ARBA" id="ARBA00022824"/>
    </source>
</evidence>
<keyword evidence="6" id="KW-0472">Membrane</keyword>
<dbReference type="AlphaFoldDB" id="A0A8E2F7C4"/>
<dbReference type="PANTHER" id="PTHR48182:SF2">
    <property type="entry name" value="PROTEIN SERAC1"/>
    <property type="match status" value="1"/>
</dbReference>
<dbReference type="Proteomes" id="UP000250140">
    <property type="component" value="Unassembled WGS sequence"/>
</dbReference>
<dbReference type="InterPro" id="IPR052374">
    <property type="entry name" value="SERAC1"/>
</dbReference>
<proteinExistence type="predicted"/>
<dbReference type="PANTHER" id="PTHR48182">
    <property type="entry name" value="PROTEIN SERAC1"/>
    <property type="match status" value="1"/>
</dbReference>
<keyword evidence="4" id="KW-0256">Endoplasmic reticulum</keyword>
<evidence type="ECO:0000313" key="7">
    <source>
        <dbReference type="EMBL" id="OCL11293.1"/>
    </source>
</evidence>
<name>A0A8E2F7C4_9PEZI</name>
<evidence type="ECO:0000256" key="5">
    <source>
        <dbReference type="ARBA" id="ARBA00023128"/>
    </source>
</evidence>
<comment type="subcellular location">
    <subcellularLocation>
        <location evidence="2">Endoplasmic reticulum</location>
    </subcellularLocation>
    <subcellularLocation>
        <location evidence="3">Membrane</location>
    </subcellularLocation>
    <subcellularLocation>
        <location evidence="1">Mitochondrion</location>
    </subcellularLocation>
</comment>
<keyword evidence="8" id="KW-1185">Reference proteome</keyword>
<gene>
    <name evidence="7" type="ORF">AOQ84DRAFT_374129</name>
</gene>
<keyword evidence="5" id="KW-0496">Mitochondrion</keyword>
<evidence type="ECO:0000256" key="2">
    <source>
        <dbReference type="ARBA" id="ARBA00004240"/>
    </source>
</evidence>
<dbReference type="OrthoDB" id="1658288at2759"/>